<sequence length="417" mass="41222">MPRRGRLIAALTMLLSVLALTGTAQAAVTRLQAPNSALFGLSVALSADGSTALVGAPSTDSAQGAAFVFARSGGNWVLQQKLKAAVPSPVGITRFGFSVSLSADGRTALIGAQGSNPAVGGADTAYVFARTAFSGFSQQQQLLNPAGAFSGNQFGNSVSLSSDGRTALVGAPSPPSGSGGVGGGAVYTFARGLVGWTLQQKLGVNSASFDAFGYSVSVSSDGRSALIGAPSKDGTGAAYLFARGLAGGFVRQQQLLAAGLAAGDGFGQSVSLSGDARTAVIGAPDKAVGPAGGAGAAYVFARGVVGGFTQQQQLQPASRAANDQFGNAVSLDRGGTRALVGASGTDAEKGAAYVFGRGFAGGFTQRQRLQADDRADGDFFGWAAALSADSSVSLLGAPQIGGDGPRNGAAYAFTGLG</sequence>
<dbReference type="AlphaFoldDB" id="A0A9X3MR25"/>
<reference evidence="5" key="1">
    <citation type="submission" date="2022-10" db="EMBL/GenBank/DDBJ databases">
        <title>The WGS of Solirubrobacter ginsenosidimutans DSM 21036.</title>
        <authorList>
            <person name="Jiang Z."/>
        </authorList>
    </citation>
    <scope>NUCLEOTIDE SEQUENCE</scope>
    <source>
        <strain evidence="5">DSM 21036</strain>
    </source>
</reference>
<dbReference type="SUPFAM" id="SSF82171">
    <property type="entry name" value="DPP6 N-terminal domain-like"/>
    <property type="match status" value="1"/>
</dbReference>
<dbReference type="EMBL" id="JAPDOD010000007">
    <property type="protein sequence ID" value="MDA0160797.1"/>
    <property type="molecule type" value="Genomic_DNA"/>
</dbReference>
<dbReference type="InterPro" id="IPR013519">
    <property type="entry name" value="Int_alpha_beta-p"/>
</dbReference>
<keyword evidence="2" id="KW-0677">Repeat</keyword>
<dbReference type="InterPro" id="IPR013517">
    <property type="entry name" value="FG-GAP"/>
</dbReference>
<comment type="caution">
    <text evidence="5">The sequence shown here is derived from an EMBL/GenBank/DDBJ whole genome shotgun (WGS) entry which is preliminary data.</text>
</comment>
<keyword evidence="6" id="KW-1185">Reference proteome</keyword>
<feature type="chain" id="PRO_5040818206" evidence="4">
    <location>
        <begin position="27"/>
        <end position="417"/>
    </location>
</feature>
<dbReference type="PANTHER" id="PTHR36220:SF1">
    <property type="entry name" value="GAMMA TUBULIN COMPLEX COMPONENT C-TERMINAL DOMAIN-CONTAINING PROTEIN"/>
    <property type="match status" value="1"/>
</dbReference>
<feature type="signal peptide" evidence="4">
    <location>
        <begin position="1"/>
        <end position="26"/>
    </location>
</feature>
<dbReference type="Pfam" id="PF14312">
    <property type="entry name" value="FG-GAP_2"/>
    <property type="match status" value="5"/>
</dbReference>
<protein>
    <submittedName>
        <fullName evidence="5">FG-GAP repeat protein</fullName>
    </submittedName>
</protein>
<keyword evidence="1 4" id="KW-0732">Signal</keyword>
<accession>A0A9X3MR25</accession>
<proteinExistence type="predicted"/>
<evidence type="ECO:0000256" key="1">
    <source>
        <dbReference type="ARBA" id="ARBA00022729"/>
    </source>
</evidence>
<evidence type="ECO:0000256" key="3">
    <source>
        <dbReference type="ARBA" id="ARBA00023180"/>
    </source>
</evidence>
<keyword evidence="3" id="KW-0325">Glycoprotein</keyword>
<gene>
    <name evidence="5" type="ORF">OM076_11020</name>
</gene>
<evidence type="ECO:0000313" key="5">
    <source>
        <dbReference type="EMBL" id="MDA0160797.1"/>
    </source>
</evidence>
<evidence type="ECO:0000256" key="4">
    <source>
        <dbReference type="SAM" id="SignalP"/>
    </source>
</evidence>
<dbReference type="Proteomes" id="UP001149140">
    <property type="component" value="Unassembled WGS sequence"/>
</dbReference>
<dbReference type="Gene3D" id="2.130.10.130">
    <property type="entry name" value="Integrin alpha, N-terminal"/>
    <property type="match status" value="2"/>
</dbReference>
<name>A0A9X3MR25_9ACTN</name>
<evidence type="ECO:0000313" key="6">
    <source>
        <dbReference type="Proteomes" id="UP001149140"/>
    </source>
</evidence>
<organism evidence="5 6">
    <name type="scientific">Solirubrobacter ginsenosidimutans</name>
    <dbReference type="NCBI Taxonomy" id="490573"/>
    <lineage>
        <taxon>Bacteria</taxon>
        <taxon>Bacillati</taxon>
        <taxon>Actinomycetota</taxon>
        <taxon>Thermoleophilia</taxon>
        <taxon>Solirubrobacterales</taxon>
        <taxon>Solirubrobacteraceae</taxon>
        <taxon>Solirubrobacter</taxon>
    </lineage>
</organism>
<dbReference type="SMART" id="SM00191">
    <property type="entry name" value="Int_alpha"/>
    <property type="match status" value="5"/>
</dbReference>
<evidence type="ECO:0000256" key="2">
    <source>
        <dbReference type="ARBA" id="ARBA00022737"/>
    </source>
</evidence>
<dbReference type="PANTHER" id="PTHR36220">
    <property type="entry name" value="UNNAMED PRODUCT"/>
    <property type="match status" value="1"/>
</dbReference>
<dbReference type="InterPro" id="IPR028994">
    <property type="entry name" value="Integrin_alpha_N"/>
</dbReference>